<name>A0A8S5LJY3_9CAUD</name>
<dbReference type="SUPFAM" id="SSF50621">
    <property type="entry name" value="Alanine racemase C-terminal domain-like"/>
    <property type="match status" value="1"/>
</dbReference>
<dbReference type="InterPro" id="IPR000821">
    <property type="entry name" value="Ala_racemase"/>
</dbReference>
<dbReference type="FunFam" id="3.20.20.10:FF:000002">
    <property type="entry name" value="Alanine racemase"/>
    <property type="match status" value="1"/>
</dbReference>
<evidence type="ECO:0000256" key="3">
    <source>
        <dbReference type="ARBA" id="ARBA00023235"/>
    </source>
</evidence>
<comment type="cofactor">
    <cofactor evidence="1">
        <name>pyridoxal 5'-phosphate</name>
        <dbReference type="ChEBI" id="CHEBI:597326"/>
    </cofactor>
</comment>
<proteinExistence type="inferred from homology"/>
<evidence type="ECO:0000256" key="2">
    <source>
        <dbReference type="ARBA" id="ARBA00022898"/>
    </source>
</evidence>
<sequence>MPVSYMEIDLRVFRHNLRVIRSHLKNVPALAVIKANAYGHGAVECLRVALEEGCVGAAVARVEEGRVVRASGFDCPVYVLGLPLPEEMSVGVNEELILPVDDTTNLEALETAASTLKKMVEVMLPIDTGMNRIGTHAKDLPAFLEKLKKYPHLHIHGLFTHLATADAKNKSKAYKQLAEFEEALSAMPSLENLVISAASSAGVVDIPESWYNLVRPGIIQYGPSPSNTMLNYLDLKYMMTVVSHITHVQVVHKGETVGYGATYTAGKDMRIATIPIGYADGYPRALSNKGAVLIGEKRCPIVGRICMDQLMAAVDDTVMPGDEVVLIGKQGEEEIKVDELAELAGTIHYEILCGLRRIPRIFIDEK</sequence>
<dbReference type="InterPro" id="IPR020622">
    <property type="entry name" value="Ala_racemase_pyridoxalP-BS"/>
</dbReference>
<dbReference type="HAMAP" id="MF_01201">
    <property type="entry name" value="Ala_racemase"/>
    <property type="match status" value="1"/>
</dbReference>
<accession>A0A8S5LJY3</accession>
<evidence type="ECO:0000256" key="1">
    <source>
        <dbReference type="ARBA" id="ARBA00001933"/>
    </source>
</evidence>
<dbReference type="GO" id="GO:0030170">
    <property type="term" value="F:pyridoxal phosphate binding"/>
    <property type="evidence" value="ECO:0007669"/>
    <property type="project" value="TreeGrafter"/>
</dbReference>
<dbReference type="InterPro" id="IPR001608">
    <property type="entry name" value="Ala_racemase_N"/>
</dbReference>
<dbReference type="Gene3D" id="3.20.20.10">
    <property type="entry name" value="Alanine racemase"/>
    <property type="match status" value="1"/>
</dbReference>
<keyword evidence="3" id="KW-0413">Isomerase</keyword>
<dbReference type="SMART" id="SM01005">
    <property type="entry name" value="Ala_racemase_C"/>
    <property type="match status" value="1"/>
</dbReference>
<keyword evidence="2" id="KW-0663">Pyridoxal phosphate</keyword>
<reference evidence="5" key="1">
    <citation type="journal article" date="2021" name="Proc. Natl. Acad. Sci. U.S.A.">
        <title>A Catalog of Tens of Thousands of Viruses from Human Metagenomes Reveals Hidden Associations with Chronic Diseases.</title>
        <authorList>
            <person name="Tisza M.J."/>
            <person name="Buck C.B."/>
        </authorList>
    </citation>
    <scope>NUCLEOTIDE SEQUENCE</scope>
    <source>
        <strain evidence="5">CtXPh6</strain>
    </source>
</reference>
<dbReference type="Gene3D" id="2.40.37.10">
    <property type="entry name" value="Lyase, Ornithine Decarboxylase, Chain A, domain 1"/>
    <property type="match status" value="1"/>
</dbReference>
<dbReference type="CDD" id="cd00430">
    <property type="entry name" value="PLPDE_III_AR"/>
    <property type="match status" value="1"/>
</dbReference>
<dbReference type="Pfam" id="PF00842">
    <property type="entry name" value="Ala_racemase_C"/>
    <property type="match status" value="1"/>
</dbReference>
<dbReference type="SUPFAM" id="SSF51419">
    <property type="entry name" value="PLP-binding barrel"/>
    <property type="match status" value="1"/>
</dbReference>
<evidence type="ECO:0000259" key="4">
    <source>
        <dbReference type="SMART" id="SM01005"/>
    </source>
</evidence>
<dbReference type="PRINTS" id="PR00992">
    <property type="entry name" value="ALARACEMASE"/>
</dbReference>
<dbReference type="PROSITE" id="PS00395">
    <property type="entry name" value="ALANINE_RACEMASE"/>
    <property type="match status" value="1"/>
</dbReference>
<dbReference type="InterPro" id="IPR029066">
    <property type="entry name" value="PLP-binding_barrel"/>
</dbReference>
<dbReference type="EMBL" id="BK015862">
    <property type="protein sequence ID" value="DAD70226.1"/>
    <property type="molecule type" value="Genomic_DNA"/>
</dbReference>
<dbReference type="InterPro" id="IPR009006">
    <property type="entry name" value="Ala_racemase/Decarboxylase_C"/>
</dbReference>
<dbReference type="InterPro" id="IPR011079">
    <property type="entry name" value="Ala_racemase_C"/>
</dbReference>
<dbReference type="PANTHER" id="PTHR30511:SF0">
    <property type="entry name" value="ALANINE RACEMASE, CATABOLIC-RELATED"/>
    <property type="match status" value="1"/>
</dbReference>
<protein>
    <submittedName>
        <fullName evidence="5">PLP-dependent enzyme</fullName>
    </submittedName>
</protein>
<dbReference type="GO" id="GO:0008784">
    <property type="term" value="F:alanine racemase activity"/>
    <property type="evidence" value="ECO:0007669"/>
    <property type="project" value="InterPro"/>
</dbReference>
<evidence type="ECO:0000313" key="5">
    <source>
        <dbReference type="EMBL" id="DAD70226.1"/>
    </source>
</evidence>
<dbReference type="Pfam" id="PF01168">
    <property type="entry name" value="Ala_racemase_N"/>
    <property type="match status" value="1"/>
</dbReference>
<dbReference type="PANTHER" id="PTHR30511">
    <property type="entry name" value="ALANINE RACEMASE"/>
    <property type="match status" value="1"/>
</dbReference>
<feature type="domain" description="Alanine racemase C-terminal" evidence="4">
    <location>
        <begin position="238"/>
        <end position="363"/>
    </location>
</feature>
<dbReference type="NCBIfam" id="TIGR00492">
    <property type="entry name" value="alr"/>
    <property type="match status" value="1"/>
</dbReference>
<organism evidence="5">
    <name type="scientific">Siphoviridae sp. ctXPh6</name>
    <dbReference type="NCBI Taxonomy" id="2827578"/>
    <lineage>
        <taxon>Viruses</taxon>
        <taxon>Duplodnaviria</taxon>
        <taxon>Heunggongvirae</taxon>
        <taxon>Uroviricota</taxon>
        <taxon>Caudoviricetes</taxon>
    </lineage>
</organism>
<dbReference type="GO" id="GO:0030632">
    <property type="term" value="P:D-alanine biosynthetic process"/>
    <property type="evidence" value="ECO:0007669"/>
    <property type="project" value="TreeGrafter"/>
</dbReference>